<name>I3CC28_9GAMM</name>
<dbReference type="OrthoDB" id="8479070at2"/>
<gene>
    <name evidence="1" type="ORF">BegalDRAFT_0249</name>
</gene>
<accession>I3CC28</accession>
<dbReference type="STRING" id="395493.BegalDRAFT_0249"/>
<organism evidence="1 2">
    <name type="scientific">Beggiatoa alba B18LD</name>
    <dbReference type="NCBI Taxonomy" id="395493"/>
    <lineage>
        <taxon>Bacteria</taxon>
        <taxon>Pseudomonadati</taxon>
        <taxon>Pseudomonadota</taxon>
        <taxon>Gammaproteobacteria</taxon>
        <taxon>Thiotrichales</taxon>
        <taxon>Thiotrichaceae</taxon>
        <taxon>Beggiatoa</taxon>
    </lineage>
</organism>
<sequence length="189" mass="21062">MSNFLENIKAQNLTWQVSICEKAESSDALVYRGDLILQEGKLTVHNTRGTPEALIKQVVLTAHGEKVTFFAGHLTKLEHVNLFIEKYLGMFEVGTPLYFFVENIKEKLVTDIQGHATYLYPLVEGVVWNEFAEMVGLEKGDFKGLGAGDKVVKVANEAKTLKPKNMTAVSLEEALARTVVVHKEMRGPI</sequence>
<proteinExistence type="predicted"/>
<protein>
    <submittedName>
        <fullName evidence="1">Uncharacterized protein</fullName>
    </submittedName>
</protein>
<dbReference type="AlphaFoldDB" id="I3CC28"/>
<dbReference type="EMBL" id="JH600070">
    <property type="protein sequence ID" value="EIJ41171.1"/>
    <property type="molecule type" value="Genomic_DNA"/>
</dbReference>
<dbReference type="Proteomes" id="UP000005744">
    <property type="component" value="Unassembled WGS sequence"/>
</dbReference>
<evidence type="ECO:0000313" key="2">
    <source>
        <dbReference type="Proteomes" id="UP000005744"/>
    </source>
</evidence>
<dbReference type="RefSeq" id="WP_002682860.1">
    <property type="nucleotide sequence ID" value="NZ_JH600070.1"/>
</dbReference>
<dbReference type="HOGENOM" id="CLU_088161_0_0_6"/>
<reference evidence="1 2" key="1">
    <citation type="submission" date="2011-11" db="EMBL/GenBank/DDBJ databases">
        <title>Improved High-Quality Draft sequence of Beggiatoa alba B18lD.</title>
        <authorList>
            <consortium name="US DOE Joint Genome Institute"/>
            <person name="Lucas S."/>
            <person name="Han J."/>
            <person name="Lapidus A."/>
            <person name="Cheng J.-F."/>
            <person name="Goodwin L."/>
            <person name="Pitluck S."/>
            <person name="Peters L."/>
            <person name="Mikhailova N."/>
            <person name="Held B."/>
            <person name="Detter J.C."/>
            <person name="Han C."/>
            <person name="Tapia R."/>
            <person name="Land M."/>
            <person name="Hauser L."/>
            <person name="Kyrpides N."/>
            <person name="Ivanova N."/>
            <person name="Pagani I."/>
            <person name="Samuel K."/>
            <person name="Teske A."/>
            <person name="Mueller J."/>
            <person name="Woyke T."/>
        </authorList>
    </citation>
    <scope>NUCLEOTIDE SEQUENCE [LARGE SCALE GENOMIC DNA]</scope>
    <source>
        <strain evidence="1 2">B18LD</strain>
    </source>
</reference>
<keyword evidence="2" id="KW-1185">Reference proteome</keyword>
<evidence type="ECO:0000313" key="1">
    <source>
        <dbReference type="EMBL" id="EIJ41171.1"/>
    </source>
</evidence>